<evidence type="ECO:0000256" key="6">
    <source>
        <dbReference type="PROSITE-ProRule" id="PRU01248"/>
    </source>
</evidence>
<keyword evidence="10" id="KW-1185">Reference proteome</keyword>
<dbReference type="InterPro" id="IPR013762">
    <property type="entry name" value="Integrase-like_cat_sf"/>
</dbReference>
<dbReference type="Proteomes" id="UP000008467">
    <property type="component" value="Chromosome"/>
</dbReference>
<dbReference type="PROSITE" id="PS51898">
    <property type="entry name" value="TYR_RECOMBINASE"/>
    <property type="match status" value="1"/>
</dbReference>
<protein>
    <submittedName>
        <fullName evidence="9">Integrase family protein</fullName>
    </submittedName>
</protein>
<evidence type="ECO:0000313" key="9">
    <source>
        <dbReference type="EMBL" id="ADZ83198.1"/>
    </source>
</evidence>
<dbReference type="EMBL" id="CP002582">
    <property type="protein sequence ID" value="ADZ83198.1"/>
    <property type="molecule type" value="Genomic_DNA"/>
</dbReference>
<dbReference type="InterPro" id="IPR004107">
    <property type="entry name" value="Integrase_SAM-like_N"/>
</dbReference>
<feature type="domain" description="Core-binding (CB)" evidence="8">
    <location>
        <begin position="64"/>
        <end position="145"/>
    </location>
</feature>
<dbReference type="AlphaFoldDB" id="F2JJ39"/>
<keyword evidence="5" id="KW-0233">DNA recombination</keyword>
<dbReference type="Pfam" id="PF14659">
    <property type="entry name" value="Phage_int_SAM_3"/>
    <property type="match status" value="1"/>
</dbReference>
<keyword evidence="4 6" id="KW-0238">DNA-binding</keyword>
<dbReference type="SUPFAM" id="SSF56349">
    <property type="entry name" value="DNA breaking-rejoining enzymes"/>
    <property type="match status" value="1"/>
</dbReference>
<accession>F2JJ39</accession>
<dbReference type="STRING" id="642492.Clole_1472"/>
<dbReference type="GO" id="GO:0006310">
    <property type="term" value="P:DNA recombination"/>
    <property type="evidence" value="ECO:0007669"/>
    <property type="project" value="UniProtKB-KW"/>
</dbReference>
<dbReference type="PANTHER" id="PTHR30349:SF64">
    <property type="entry name" value="PROPHAGE INTEGRASE INTD-RELATED"/>
    <property type="match status" value="1"/>
</dbReference>
<reference evidence="9 10" key="1">
    <citation type="journal article" date="2011" name="J. Bacteriol.">
        <title>Complete genome sequence of the cellulose-degrading bacterium Cellulosilyticum lentocellum.</title>
        <authorList>
            <consortium name="US DOE Joint Genome Institute"/>
            <person name="Miller D.A."/>
            <person name="Suen G."/>
            <person name="Bruce D."/>
            <person name="Copeland A."/>
            <person name="Cheng J.F."/>
            <person name="Detter C."/>
            <person name="Goodwin L.A."/>
            <person name="Han C.S."/>
            <person name="Hauser L.J."/>
            <person name="Land M.L."/>
            <person name="Lapidus A."/>
            <person name="Lucas S."/>
            <person name="Meincke L."/>
            <person name="Pitluck S."/>
            <person name="Tapia R."/>
            <person name="Teshima H."/>
            <person name="Woyke T."/>
            <person name="Fox B.G."/>
            <person name="Angert E.R."/>
            <person name="Currie C.R."/>
        </authorList>
    </citation>
    <scope>NUCLEOTIDE SEQUENCE [LARGE SCALE GENOMIC DNA]</scope>
    <source>
        <strain evidence="10">ATCC 49066 / DSM 5427 / NCIMB 11756 / RHM5</strain>
    </source>
</reference>
<feature type="domain" description="Tyr recombinase" evidence="7">
    <location>
        <begin position="167"/>
        <end position="360"/>
    </location>
</feature>
<name>F2JJ39_CELLD</name>
<comment type="function">
    <text evidence="1">Site-specific tyrosine recombinase, which acts by catalyzing the cutting and rejoining of the recombining DNA molecules.</text>
</comment>
<sequence>MALTKRTNLEDKSGRKPAKWRIRVTRNGHKYETTFFGNKKEAEQAEKDFIYQIDKGMMGSSENMLFKDLYKKVQREYIDKLKANSRITYRNSYDNHIGPAFDDMKLCDIKPIDIQEFATDLLEEYKYNTVRVIMSKLNTCLSLAEKWGIISNSPYKHIELGQAESKSLDELMSLDNIQTLIKLYENDKWPLHRAAFFLAVGCGLRNSEIRALTLKDIDFNLNTITVDKQIGLYDDEKDLFTSTKTSGSKRKIYAPEFVMKAIKEHIDSMPAIPINALIFTISKNKPINSHTLSNHLREVLIANDLPLIRFHDLRHIHATLMINNNMDIATVSKRLGHKSIATTLKFYTHTVEERDKRVATEFDDIYSKIKKKG</sequence>
<dbReference type="eggNOG" id="COG0582">
    <property type="taxonomic scope" value="Bacteria"/>
</dbReference>
<dbReference type="InterPro" id="IPR002104">
    <property type="entry name" value="Integrase_catalytic"/>
</dbReference>
<dbReference type="InterPro" id="IPR010998">
    <property type="entry name" value="Integrase_recombinase_N"/>
</dbReference>
<dbReference type="InterPro" id="IPR050090">
    <property type="entry name" value="Tyrosine_recombinase_XerCD"/>
</dbReference>
<dbReference type="PROSITE" id="PS51900">
    <property type="entry name" value="CB"/>
    <property type="match status" value="1"/>
</dbReference>
<dbReference type="Gene3D" id="1.10.150.130">
    <property type="match status" value="1"/>
</dbReference>
<dbReference type="GO" id="GO:0003677">
    <property type="term" value="F:DNA binding"/>
    <property type="evidence" value="ECO:0007669"/>
    <property type="project" value="UniProtKB-UniRule"/>
</dbReference>
<evidence type="ECO:0000256" key="5">
    <source>
        <dbReference type="ARBA" id="ARBA00023172"/>
    </source>
</evidence>
<evidence type="ECO:0000256" key="2">
    <source>
        <dbReference type="ARBA" id="ARBA00008857"/>
    </source>
</evidence>
<evidence type="ECO:0000256" key="4">
    <source>
        <dbReference type="ARBA" id="ARBA00023125"/>
    </source>
</evidence>
<dbReference type="InterPro" id="IPR011010">
    <property type="entry name" value="DNA_brk_join_enz"/>
</dbReference>
<evidence type="ECO:0000313" key="10">
    <source>
        <dbReference type="Proteomes" id="UP000008467"/>
    </source>
</evidence>
<organism evidence="9 10">
    <name type="scientific">Cellulosilyticum lentocellum (strain ATCC 49066 / DSM 5427 / NCIMB 11756 / RHM5)</name>
    <name type="common">Clostridium lentocellum</name>
    <dbReference type="NCBI Taxonomy" id="642492"/>
    <lineage>
        <taxon>Bacteria</taxon>
        <taxon>Bacillati</taxon>
        <taxon>Bacillota</taxon>
        <taxon>Clostridia</taxon>
        <taxon>Lachnospirales</taxon>
        <taxon>Cellulosilyticaceae</taxon>
        <taxon>Cellulosilyticum</taxon>
    </lineage>
</organism>
<dbReference type="PANTHER" id="PTHR30349">
    <property type="entry name" value="PHAGE INTEGRASE-RELATED"/>
    <property type="match status" value="1"/>
</dbReference>
<dbReference type="RefSeq" id="WP_013656496.1">
    <property type="nucleotide sequence ID" value="NC_015275.1"/>
</dbReference>
<dbReference type="Gene3D" id="1.10.443.10">
    <property type="entry name" value="Intergrase catalytic core"/>
    <property type="match status" value="1"/>
</dbReference>
<dbReference type="GO" id="GO:0015074">
    <property type="term" value="P:DNA integration"/>
    <property type="evidence" value="ECO:0007669"/>
    <property type="project" value="UniProtKB-KW"/>
</dbReference>
<evidence type="ECO:0000256" key="1">
    <source>
        <dbReference type="ARBA" id="ARBA00003283"/>
    </source>
</evidence>
<dbReference type="KEGG" id="cle:Clole_1472"/>
<dbReference type="CDD" id="cd01189">
    <property type="entry name" value="INT_ICEBs1_C_like"/>
    <property type="match status" value="1"/>
</dbReference>
<evidence type="ECO:0000256" key="3">
    <source>
        <dbReference type="ARBA" id="ARBA00022908"/>
    </source>
</evidence>
<evidence type="ECO:0000259" key="8">
    <source>
        <dbReference type="PROSITE" id="PS51900"/>
    </source>
</evidence>
<dbReference type="HOGENOM" id="CLU_027562_17_1_9"/>
<evidence type="ECO:0000259" key="7">
    <source>
        <dbReference type="PROSITE" id="PS51898"/>
    </source>
</evidence>
<dbReference type="InterPro" id="IPR044068">
    <property type="entry name" value="CB"/>
</dbReference>
<proteinExistence type="inferred from homology"/>
<keyword evidence="3" id="KW-0229">DNA integration</keyword>
<dbReference type="Pfam" id="PF00589">
    <property type="entry name" value="Phage_integrase"/>
    <property type="match status" value="1"/>
</dbReference>
<comment type="similarity">
    <text evidence="2">Belongs to the 'phage' integrase family.</text>
</comment>
<gene>
    <name evidence="9" type="ordered locus">Clole_1472</name>
</gene>